<keyword evidence="3 5" id="KW-0067">ATP-binding</keyword>
<dbReference type="PANTHER" id="PTHR42939:SF3">
    <property type="entry name" value="ABC TRANSPORTER ATP-BINDING COMPONENT"/>
    <property type="match status" value="1"/>
</dbReference>
<dbReference type="SMART" id="SM00382">
    <property type="entry name" value="AAA"/>
    <property type="match status" value="1"/>
</dbReference>
<dbReference type="InterPro" id="IPR003439">
    <property type="entry name" value="ABC_transporter-like_ATP-bd"/>
</dbReference>
<feature type="domain" description="ABC transporter" evidence="4">
    <location>
        <begin position="7"/>
        <end position="238"/>
    </location>
</feature>
<gene>
    <name evidence="5" type="ORF">V3851_09535</name>
</gene>
<name>A0ABU7VRR7_9BACL</name>
<evidence type="ECO:0000313" key="6">
    <source>
        <dbReference type="Proteomes" id="UP001306950"/>
    </source>
</evidence>
<keyword evidence="1" id="KW-0813">Transport</keyword>
<reference evidence="5 6" key="1">
    <citation type="submission" date="2024-02" db="EMBL/GenBank/DDBJ databases">
        <title>A nitrogen-fixing paenibacillus bacterium.</title>
        <authorList>
            <person name="Zhang W.L."/>
            <person name="Chen S.F."/>
        </authorList>
    </citation>
    <scope>NUCLEOTIDE SEQUENCE [LARGE SCALE GENOMIC DNA]</scope>
    <source>
        <strain evidence="5 6">M1</strain>
    </source>
</reference>
<dbReference type="SUPFAM" id="SSF52540">
    <property type="entry name" value="P-loop containing nucleoside triphosphate hydrolases"/>
    <property type="match status" value="1"/>
</dbReference>
<dbReference type="InterPro" id="IPR027417">
    <property type="entry name" value="P-loop_NTPase"/>
</dbReference>
<accession>A0ABU7VRR7</accession>
<dbReference type="PANTHER" id="PTHR42939">
    <property type="entry name" value="ABC TRANSPORTER ATP-BINDING PROTEIN ALBC-RELATED"/>
    <property type="match status" value="1"/>
</dbReference>
<comment type="caution">
    <text evidence="5">The sequence shown here is derived from an EMBL/GenBank/DDBJ whole genome shotgun (WGS) entry which is preliminary data.</text>
</comment>
<dbReference type="GO" id="GO:0005524">
    <property type="term" value="F:ATP binding"/>
    <property type="evidence" value="ECO:0007669"/>
    <property type="project" value="UniProtKB-KW"/>
</dbReference>
<organism evidence="5 6">
    <name type="scientific">Paenibacillus haidiansis</name>
    <dbReference type="NCBI Taxonomy" id="1574488"/>
    <lineage>
        <taxon>Bacteria</taxon>
        <taxon>Bacillati</taxon>
        <taxon>Bacillota</taxon>
        <taxon>Bacilli</taxon>
        <taxon>Bacillales</taxon>
        <taxon>Paenibacillaceae</taxon>
        <taxon>Paenibacillus</taxon>
    </lineage>
</organism>
<dbReference type="EMBL" id="JAZHPZ010000003">
    <property type="protein sequence ID" value="MEF2966073.1"/>
    <property type="molecule type" value="Genomic_DNA"/>
</dbReference>
<dbReference type="InterPro" id="IPR003593">
    <property type="entry name" value="AAA+_ATPase"/>
</dbReference>
<dbReference type="InterPro" id="IPR051782">
    <property type="entry name" value="ABC_Transporter_VariousFunc"/>
</dbReference>
<dbReference type="Gene3D" id="3.40.50.300">
    <property type="entry name" value="P-loop containing nucleotide triphosphate hydrolases"/>
    <property type="match status" value="1"/>
</dbReference>
<proteinExistence type="predicted"/>
<protein>
    <submittedName>
        <fullName evidence="5">ABC transporter ATP-binding protein</fullName>
    </submittedName>
</protein>
<dbReference type="PROSITE" id="PS50893">
    <property type="entry name" value="ABC_TRANSPORTER_2"/>
    <property type="match status" value="1"/>
</dbReference>
<dbReference type="Pfam" id="PF00005">
    <property type="entry name" value="ABC_tran"/>
    <property type="match status" value="1"/>
</dbReference>
<dbReference type="Proteomes" id="UP001306950">
    <property type="component" value="Unassembled WGS sequence"/>
</dbReference>
<keyword evidence="2" id="KW-0547">Nucleotide-binding</keyword>
<dbReference type="CDD" id="cd03230">
    <property type="entry name" value="ABC_DR_subfamily_A"/>
    <property type="match status" value="1"/>
</dbReference>
<keyword evidence="6" id="KW-1185">Reference proteome</keyword>
<evidence type="ECO:0000259" key="4">
    <source>
        <dbReference type="PROSITE" id="PS50893"/>
    </source>
</evidence>
<evidence type="ECO:0000256" key="3">
    <source>
        <dbReference type="ARBA" id="ARBA00022840"/>
    </source>
</evidence>
<evidence type="ECO:0000313" key="5">
    <source>
        <dbReference type="EMBL" id="MEF2966073.1"/>
    </source>
</evidence>
<sequence length="297" mass="33753">MRTMSAMSDTNAIEIKGLTKNFDAYSLSDISFGVPRGYITGLIGPNGAGKSTLIKAIMGMVVPDRGSISVLGHEAGHLKGAFKQDIGYISDENIYYEYLSMEQMKRIIAPFYEKWDEELYRKYMELFELSPRKKIKDCSKGMKTKYSITLALSHHPSLLIMDEPTAGLDPIFRREMLDLLADYIQEEKNTILFSTHLTTDLDRVADYVTFINRGRLVFSDNKDEVMEKYVIVKGGKELLDGDIRRELLGVRETSVGFEGLACDREKAMEIFGDEVLYQRPTLEDIMYFMVKGGKLHA</sequence>
<evidence type="ECO:0000256" key="1">
    <source>
        <dbReference type="ARBA" id="ARBA00022448"/>
    </source>
</evidence>
<evidence type="ECO:0000256" key="2">
    <source>
        <dbReference type="ARBA" id="ARBA00022741"/>
    </source>
</evidence>